<sequence>MQNFHFVLLFIFLFIVFGLFCCLICLFGGLIVAPLRMYRAKDLE</sequence>
<keyword evidence="1" id="KW-1133">Transmembrane helix</keyword>
<evidence type="ECO:0000256" key="1">
    <source>
        <dbReference type="SAM" id="Phobius"/>
    </source>
</evidence>
<evidence type="ECO:0000313" key="2">
    <source>
        <dbReference type="EMBL" id="GAD19737.1"/>
    </source>
</evidence>
<dbReference type="STRING" id="1325130.HFN_0977"/>
<comment type="caution">
    <text evidence="2">The sequence shown here is derived from an EMBL/GenBank/DDBJ whole genome shotgun (WGS) entry which is preliminary data.</text>
</comment>
<name>T1DWV1_9HELI</name>
<dbReference type="EMBL" id="BASD01000026">
    <property type="protein sequence ID" value="GAD19737.1"/>
    <property type="molecule type" value="Genomic_DNA"/>
</dbReference>
<organism evidence="2 3">
    <name type="scientific">Helicobacter fennelliae MRY12-0050</name>
    <dbReference type="NCBI Taxonomy" id="1325130"/>
    <lineage>
        <taxon>Bacteria</taxon>
        <taxon>Pseudomonadati</taxon>
        <taxon>Campylobacterota</taxon>
        <taxon>Epsilonproteobacteria</taxon>
        <taxon>Campylobacterales</taxon>
        <taxon>Helicobacteraceae</taxon>
        <taxon>Helicobacter</taxon>
    </lineage>
</organism>
<accession>T1DWV1</accession>
<dbReference type="Proteomes" id="UP000018143">
    <property type="component" value="Unassembled WGS sequence"/>
</dbReference>
<keyword evidence="1" id="KW-0812">Transmembrane</keyword>
<proteinExistence type="predicted"/>
<evidence type="ECO:0000313" key="3">
    <source>
        <dbReference type="Proteomes" id="UP000018143"/>
    </source>
</evidence>
<gene>
    <name evidence="2" type="ORF">HFN_0977</name>
</gene>
<dbReference type="AlphaFoldDB" id="T1DWV1"/>
<feature type="transmembrane region" description="Helical" evidence="1">
    <location>
        <begin position="6"/>
        <end position="33"/>
    </location>
</feature>
<reference evidence="2 3" key="1">
    <citation type="journal article" date="2013" name="Genome Announc.">
        <title>Draft Genome Sequence of Helicobacter fennelliae Strain MRY12-0050, Isolated from a Bacteremia Patient.</title>
        <authorList>
            <person name="Rimbara E."/>
            <person name="Matsui M."/>
            <person name="Mori S."/>
            <person name="Suzuki S."/>
            <person name="Suzuki M."/>
            <person name="Kim H."/>
            <person name="Sekizuka T."/>
            <person name="Kuroda M."/>
            <person name="Shibayama K."/>
        </authorList>
    </citation>
    <scope>NUCLEOTIDE SEQUENCE [LARGE SCALE GENOMIC DNA]</scope>
    <source>
        <strain evidence="2 3">MRY12-0050</strain>
    </source>
</reference>
<keyword evidence="1" id="KW-0472">Membrane</keyword>
<protein>
    <submittedName>
        <fullName evidence="2">Uncharacterized protein</fullName>
    </submittedName>
</protein>
<keyword evidence="3" id="KW-1185">Reference proteome</keyword>